<name>A0A835AEM1_9POAL</name>
<dbReference type="OrthoDB" id="658672at2759"/>
<evidence type="ECO:0000313" key="3">
    <source>
        <dbReference type="Proteomes" id="UP000636709"/>
    </source>
</evidence>
<dbReference type="EMBL" id="JACEFO010002444">
    <property type="protein sequence ID" value="KAF8660232.1"/>
    <property type="molecule type" value="Genomic_DNA"/>
</dbReference>
<proteinExistence type="predicted"/>
<keyword evidence="1" id="KW-0812">Transmembrane</keyword>
<accession>A0A835AEM1</accession>
<evidence type="ECO:0000313" key="2">
    <source>
        <dbReference type="EMBL" id="KAF8660232.1"/>
    </source>
</evidence>
<feature type="transmembrane region" description="Helical" evidence="1">
    <location>
        <begin position="88"/>
        <end position="110"/>
    </location>
</feature>
<dbReference type="AlphaFoldDB" id="A0A835AEM1"/>
<sequence length="152" mass="16539">MSEPQWAIGLTKDKSYSIQLTETDCKYKTTSASSASKARRSCVHPAMAVHMLLLAVVPAVAAGGFLQTFQLAFLLWPFNALLPLARDLPRACITLRGVASFYAAGLHAYVSGARRGAQLMQARRHLLQGDAGVVRTREDAVAHAMMAFDDIY</sequence>
<comment type="caution">
    <text evidence="2">The sequence shown here is derived from an EMBL/GenBank/DDBJ whole genome shotgun (WGS) entry which is preliminary data.</text>
</comment>
<evidence type="ECO:0000256" key="1">
    <source>
        <dbReference type="SAM" id="Phobius"/>
    </source>
</evidence>
<keyword evidence="1" id="KW-0472">Membrane</keyword>
<protein>
    <submittedName>
        <fullName evidence="2">Uncharacterized protein</fullName>
    </submittedName>
</protein>
<reference evidence="2" key="1">
    <citation type="submission" date="2020-07" db="EMBL/GenBank/DDBJ databases">
        <title>Genome sequence and genetic diversity analysis of an under-domesticated orphan crop, white fonio (Digitaria exilis).</title>
        <authorList>
            <person name="Bennetzen J.L."/>
            <person name="Chen S."/>
            <person name="Ma X."/>
            <person name="Wang X."/>
            <person name="Yssel A.E.J."/>
            <person name="Chaluvadi S.R."/>
            <person name="Johnson M."/>
            <person name="Gangashetty P."/>
            <person name="Hamidou F."/>
            <person name="Sanogo M.D."/>
            <person name="Zwaenepoel A."/>
            <person name="Wallace J."/>
            <person name="Van De Peer Y."/>
            <person name="Van Deynze A."/>
        </authorList>
    </citation>
    <scope>NUCLEOTIDE SEQUENCE</scope>
    <source>
        <tissue evidence="2">Leaves</tissue>
    </source>
</reference>
<keyword evidence="1" id="KW-1133">Transmembrane helix</keyword>
<dbReference type="Proteomes" id="UP000636709">
    <property type="component" value="Unassembled WGS sequence"/>
</dbReference>
<gene>
    <name evidence="2" type="ORF">HU200_057798</name>
</gene>
<feature type="transmembrane region" description="Helical" evidence="1">
    <location>
        <begin position="47"/>
        <end position="76"/>
    </location>
</feature>
<organism evidence="2 3">
    <name type="scientific">Digitaria exilis</name>
    <dbReference type="NCBI Taxonomy" id="1010633"/>
    <lineage>
        <taxon>Eukaryota</taxon>
        <taxon>Viridiplantae</taxon>
        <taxon>Streptophyta</taxon>
        <taxon>Embryophyta</taxon>
        <taxon>Tracheophyta</taxon>
        <taxon>Spermatophyta</taxon>
        <taxon>Magnoliopsida</taxon>
        <taxon>Liliopsida</taxon>
        <taxon>Poales</taxon>
        <taxon>Poaceae</taxon>
        <taxon>PACMAD clade</taxon>
        <taxon>Panicoideae</taxon>
        <taxon>Panicodae</taxon>
        <taxon>Paniceae</taxon>
        <taxon>Anthephorinae</taxon>
        <taxon>Digitaria</taxon>
    </lineage>
</organism>
<keyword evidence="3" id="KW-1185">Reference proteome</keyword>